<proteinExistence type="predicted"/>
<name>A0A6J4LA80_9BACT</name>
<sequence>MRTVLLVSAVLGLGLAAQPAQAQRHDTESDVRVVERQPLRRASSAIHTRGGEVALLLVDRRLVMQLTDAGLDEIERDMANDAKKEESGFARFVSGVVRSGVRTLLDRGIEYPVSELREARYERGRLVLVDREGNELFRDVQVNDIQVMESFSPAEARAFAARVNQARRRADL</sequence>
<organism evidence="2">
    <name type="scientific">uncultured Gemmatimonadota bacterium</name>
    <dbReference type="NCBI Taxonomy" id="203437"/>
    <lineage>
        <taxon>Bacteria</taxon>
        <taxon>Pseudomonadati</taxon>
        <taxon>Gemmatimonadota</taxon>
        <taxon>environmental samples</taxon>
    </lineage>
</organism>
<feature type="chain" id="PRO_5027086095" evidence="1">
    <location>
        <begin position="23"/>
        <end position="172"/>
    </location>
</feature>
<dbReference type="AlphaFoldDB" id="A0A6J4LA80"/>
<feature type="signal peptide" evidence="1">
    <location>
        <begin position="1"/>
        <end position="22"/>
    </location>
</feature>
<keyword evidence="1" id="KW-0732">Signal</keyword>
<evidence type="ECO:0000256" key="1">
    <source>
        <dbReference type="SAM" id="SignalP"/>
    </source>
</evidence>
<gene>
    <name evidence="2" type="ORF">AVDCRST_MAG68-2315</name>
</gene>
<evidence type="ECO:0000313" key="2">
    <source>
        <dbReference type="EMBL" id="CAA9326971.1"/>
    </source>
</evidence>
<protein>
    <submittedName>
        <fullName evidence="2">Uncharacterized protein</fullName>
    </submittedName>
</protein>
<accession>A0A6J4LA80</accession>
<reference evidence="2" key="1">
    <citation type="submission" date="2020-02" db="EMBL/GenBank/DDBJ databases">
        <authorList>
            <person name="Meier V. D."/>
        </authorList>
    </citation>
    <scope>NUCLEOTIDE SEQUENCE</scope>
    <source>
        <strain evidence="2">AVDCRST_MAG68</strain>
    </source>
</reference>
<dbReference type="EMBL" id="CADCTW010000106">
    <property type="protein sequence ID" value="CAA9326971.1"/>
    <property type="molecule type" value="Genomic_DNA"/>
</dbReference>